<dbReference type="Gene3D" id="4.10.240.10">
    <property type="entry name" value="Zn(2)-C6 fungal-type DNA-binding domain"/>
    <property type="match status" value="1"/>
</dbReference>
<evidence type="ECO:0000313" key="2">
    <source>
        <dbReference type="EMBL" id="KAJ7616550.1"/>
    </source>
</evidence>
<dbReference type="SUPFAM" id="SSF57701">
    <property type="entry name" value="Zn2/Cys6 DNA-binding domain"/>
    <property type="match status" value="1"/>
</dbReference>
<accession>A0AAD7BCE1</accession>
<dbReference type="PROSITE" id="PS50048">
    <property type="entry name" value="ZN2_CY6_FUNGAL_2"/>
    <property type="match status" value="1"/>
</dbReference>
<proteinExistence type="predicted"/>
<protein>
    <recommendedName>
        <fullName evidence="1">Zn(2)-C6 fungal-type domain-containing protein</fullName>
    </recommendedName>
</protein>
<organism evidence="2 3">
    <name type="scientific">Roridomyces roridus</name>
    <dbReference type="NCBI Taxonomy" id="1738132"/>
    <lineage>
        <taxon>Eukaryota</taxon>
        <taxon>Fungi</taxon>
        <taxon>Dikarya</taxon>
        <taxon>Basidiomycota</taxon>
        <taxon>Agaricomycotina</taxon>
        <taxon>Agaricomycetes</taxon>
        <taxon>Agaricomycetidae</taxon>
        <taxon>Agaricales</taxon>
        <taxon>Marasmiineae</taxon>
        <taxon>Mycenaceae</taxon>
        <taxon>Roridomyces</taxon>
    </lineage>
</organism>
<evidence type="ECO:0000259" key="1">
    <source>
        <dbReference type="PROSITE" id="PS50048"/>
    </source>
</evidence>
<dbReference type="SMART" id="SM00066">
    <property type="entry name" value="GAL4"/>
    <property type="match status" value="1"/>
</dbReference>
<keyword evidence="3" id="KW-1185">Reference proteome</keyword>
<dbReference type="EMBL" id="JARKIF010000022">
    <property type="protein sequence ID" value="KAJ7616550.1"/>
    <property type="molecule type" value="Genomic_DNA"/>
</dbReference>
<dbReference type="AlphaFoldDB" id="A0AAD7BCE1"/>
<dbReference type="CDD" id="cd00067">
    <property type="entry name" value="GAL4"/>
    <property type="match status" value="1"/>
</dbReference>
<dbReference type="GO" id="GO:0008270">
    <property type="term" value="F:zinc ion binding"/>
    <property type="evidence" value="ECO:0007669"/>
    <property type="project" value="InterPro"/>
</dbReference>
<dbReference type="InterPro" id="IPR001138">
    <property type="entry name" value="Zn2Cys6_DnaBD"/>
</dbReference>
<gene>
    <name evidence="2" type="ORF">FB45DRAFT_934447</name>
</gene>
<sequence>MPKLPGLRKKRILACTICRKRKIKCTQLDSTSKGPCVRCSQRKLPCEYRPVEDELQLGGPQALELVRRPCGVEAQWQSPDTTAIELDGRRGISIHVQNLQSIATSASWGFISVPASTSSQTVLSTAFDISRFDSAFEPFIPRQYACDLQRPESKSPDYDGPFEYDPRPGPRDLLIFGGRW</sequence>
<reference evidence="2" key="1">
    <citation type="submission" date="2023-03" db="EMBL/GenBank/DDBJ databases">
        <title>Massive genome expansion in bonnet fungi (Mycena s.s.) driven by repeated elements and novel gene families across ecological guilds.</title>
        <authorList>
            <consortium name="Lawrence Berkeley National Laboratory"/>
            <person name="Harder C.B."/>
            <person name="Miyauchi S."/>
            <person name="Viragh M."/>
            <person name="Kuo A."/>
            <person name="Thoen E."/>
            <person name="Andreopoulos B."/>
            <person name="Lu D."/>
            <person name="Skrede I."/>
            <person name="Drula E."/>
            <person name="Henrissat B."/>
            <person name="Morin E."/>
            <person name="Kohler A."/>
            <person name="Barry K."/>
            <person name="LaButti K."/>
            <person name="Morin E."/>
            <person name="Salamov A."/>
            <person name="Lipzen A."/>
            <person name="Mereny Z."/>
            <person name="Hegedus B."/>
            <person name="Baldrian P."/>
            <person name="Stursova M."/>
            <person name="Weitz H."/>
            <person name="Taylor A."/>
            <person name="Grigoriev I.V."/>
            <person name="Nagy L.G."/>
            <person name="Martin F."/>
            <person name="Kauserud H."/>
        </authorList>
    </citation>
    <scope>NUCLEOTIDE SEQUENCE</scope>
    <source>
        <strain evidence="2">9284</strain>
    </source>
</reference>
<name>A0AAD7BCE1_9AGAR</name>
<dbReference type="InterPro" id="IPR036864">
    <property type="entry name" value="Zn2-C6_fun-type_DNA-bd_sf"/>
</dbReference>
<comment type="caution">
    <text evidence="2">The sequence shown here is derived from an EMBL/GenBank/DDBJ whole genome shotgun (WGS) entry which is preliminary data.</text>
</comment>
<dbReference type="Pfam" id="PF00172">
    <property type="entry name" value="Zn_clus"/>
    <property type="match status" value="1"/>
</dbReference>
<feature type="domain" description="Zn(2)-C6 fungal-type" evidence="1">
    <location>
        <begin position="14"/>
        <end position="48"/>
    </location>
</feature>
<dbReference type="GO" id="GO:0000981">
    <property type="term" value="F:DNA-binding transcription factor activity, RNA polymerase II-specific"/>
    <property type="evidence" value="ECO:0007669"/>
    <property type="project" value="InterPro"/>
</dbReference>
<dbReference type="PROSITE" id="PS00463">
    <property type="entry name" value="ZN2_CY6_FUNGAL_1"/>
    <property type="match status" value="1"/>
</dbReference>
<evidence type="ECO:0000313" key="3">
    <source>
        <dbReference type="Proteomes" id="UP001221142"/>
    </source>
</evidence>
<dbReference type="Proteomes" id="UP001221142">
    <property type="component" value="Unassembled WGS sequence"/>
</dbReference>